<evidence type="ECO:0000256" key="5">
    <source>
        <dbReference type="ARBA" id="ARBA00022989"/>
    </source>
</evidence>
<evidence type="ECO:0000256" key="4">
    <source>
        <dbReference type="ARBA" id="ARBA00022692"/>
    </source>
</evidence>
<dbReference type="RefSeq" id="WP_147062042.1">
    <property type="nucleotide sequence ID" value="NZ_BAABDN010000001.1"/>
</dbReference>
<dbReference type="AlphaFoldDB" id="A0A512SX43"/>
<keyword evidence="3" id="KW-1003">Cell membrane</keyword>
<dbReference type="EMBL" id="BKBA01000003">
    <property type="protein sequence ID" value="GEQ12538.1"/>
    <property type="molecule type" value="Genomic_DNA"/>
</dbReference>
<reference evidence="8 9" key="1">
    <citation type="submission" date="2019-07" db="EMBL/GenBank/DDBJ databases">
        <title>Whole genome shotgun sequence of Knoellia locipacati NBRC 109775.</title>
        <authorList>
            <person name="Hosoyama A."/>
            <person name="Uohara A."/>
            <person name="Ohji S."/>
            <person name="Ichikawa N."/>
        </authorList>
    </citation>
    <scope>NUCLEOTIDE SEQUENCE [LARGE SCALE GENOMIC DNA]</scope>
    <source>
        <strain evidence="8 9">NBRC 109775</strain>
    </source>
</reference>
<feature type="transmembrane region" description="Helical" evidence="7">
    <location>
        <begin position="6"/>
        <end position="22"/>
    </location>
</feature>
<dbReference type="InterPro" id="IPR007341">
    <property type="entry name" value="Transgly_assoc"/>
</dbReference>
<accession>A0A512SX43</accession>
<keyword evidence="5 7" id="KW-1133">Transmembrane helix</keyword>
<evidence type="ECO:0000256" key="7">
    <source>
        <dbReference type="SAM" id="Phobius"/>
    </source>
</evidence>
<keyword evidence="9" id="KW-1185">Reference proteome</keyword>
<evidence type="ECO:0000256" key="3">
    <source>
        <dbReference type="ARBA" id="ARBA00022475"/>
    </source>
</evidence>
<evidence type="ECO:0000256" key="1">
    <source>
        <dbReference type="ARBA" id="ARBA00004651"/>
    </source>
</evidence>
<name>A0A512SX43_9MICO</name>
<evidence type="ECO:0000313" key="8">
    <source>
        <dbReference type="EMBL" id="GEQ12538.1"/>
    </source>
</evidence>
<feature type="transmembrane region" description="Helical" evidence="7">
    <location>
        <begin position="60"/>
        <end position="81"/>
    </location>
</feature>
<dbReference type="PANTHER" id="PTHR33884">
    <property type="entry name" value="UPF0410 PROTEIN YMGE"/>
    <property type="match status" value="1"/>
</dbReference>
<feature type="transmembrane region" description="Helical" evidence="7">
    <location>
        <begin position="34"/>
        <end position="54"/>
    </location>
</feature>
<keyword evidence="6 7" id="KW-0472">Membrane</keyword>
<dbReference type="Pfam" id="PF04226">
    <property type="entry name" value="Transgly_assoc"/>
    <property type="match status" value="1"/>
</dbReference>
<proteinExistence type="inferred from homology"/>
<dbReference type="OrthoDB" id="5245115at2"/>
<comment type="similarity">
    <text evidence="2">Belongs to the UPF0410 family.</text>
</comment>
<evidence type="ECO:0000256" key="6">
    <source>
        <dbReference type="ARBA" id="ARBA00023136"/>
    </source>
</evidence>
<protein>
    <recommendedName>
        <fullName evidence="10">Transglycosylase</fullName>
    </recommendedName>
</protein>
<evidence type="ECO:0000256" key="2">
    <source>
        <dbReference type="ARBA" id="ARBA00011006"/>
    </source>
</evidence>
<dbReference type="PANTHER" id="PTHR33884:SF3">
    <property type="entry name" value="UPF0410 PROTEIN YMGE"/>
    <property type="match status" value="1"/>
</dbReference>
<comment type="subcellular location">
    <subcellularLocation>
        <location evidence="1">Cell membrane</location>
        <topology evidence="1">Multi-pass membrane protein</topology>
    </subcellularLocation>
</comment>
<dbReference type="GO" id="GO:0005886">
    <property type="term" value="C:plasma membrane"/>
    <property type="evidence" value="ECO:0007669"/>
    <property type="project" value="UniProtKB-SubCell"/>
</dbReference>
<organism evidence="8 9">
    <name type="scientific">Knoellia locipacati</name>
    <dbReference type="NCBI Taxonomy" id="882824"/>
    <lineage>
        <taxon>Bacteria</taxon>
        <taxon>Bacillati</taxon>
        <taxon>Actinomycetota</taxon>
        <taxon>Actinomycetes</taxon>
        <taxon>Micrococcales</taxon>
        <taxon>Intrasporangiaceae</taxon>
        <taxon>Knoellia</taxon>
    </lineage>
</organism>
<evidence type="ECO:0000313" key="9">
    <source>
        <dbReference type="Proteomes" id="UP000321793"/>
    </source>
</evidence>
<gene>
    <name evidence="8" type="ORF">KLO01_05850</name>
</gene>
<evidence type="ECO:0008006" key="10">
    <source>
        <dbReference type="Google" id="ProtNLM"/>
    </source>
</evidence>
<sequence>MPGTLGIIGWIIIGGLAGWIASKIMKTDAQQGILLNIVVGIVGAFLGGLLLSLLGVDTDGAGLIFTFITAIAGACLLLFGVKALTGNRSRV</sequence>
<keyword evidence="4 7" id="KW-0812">Transmembrane</keyword>
<dbReference type="Proteomes" id="UP000321793">
    <property type="component" value="Unassembled WGS sequence"/>
</dbReference>
<comment type="caution">
    <text evidence="8">The sequence shown here is derived from an EMBL/GenBank/DDBJ whole genome shotgun (WGS) entry which is preliminary data.</text>
</comment>